<keyword evidence="6" id="KW-1185">Reference proteome</keyword>
<evidence type="ECO:0000256" key="3">
    <source>
        <dbReference type="ARBA" id="ARBA00022777"/>
    </source>
</evidence>
<dbReference type="PATRIC" id="fig|1313304.3.peg.103"/>
<organism evidence="5 6">
    <name type="scientific">Chitinivibrio alkaliphilus ACht1</name>
    <dbReference type="NCBI Taxonomy" id="1313304"/>
    <lineage>
        <taxon>Bacteria</taxon>
        <taxon>Pseudomonadati</taxon>
        <taxon>Fibrobacterota</taxon>
        <taxon>Chitinivibrionia</taxon>
        <taxon>Chitinivibrionales</taxon>
        <taxon>Chitinivibrionaceae</taxon>
        <taxon>Chitinivibrio</taxon>
    </lineage>
</organism>
<accession>U7DEG7</accession>
<dbReference type="Gene3D" id="3.40.1190.20">
    <property type="match status" value="1"/>
</dbReference>
<dbReference type="eggNOG" id="COG0524">
    <property type="taxonomic scope" value="Bacteria"/>
</dbReference>
<dbReference type="InterPro" id="IPR002173">
    <property type="entry name" value="Carboh/pur_kinase_PfkB_CS"/>
</dbReference>
<gene>
    <name evidence="5" type="ORF">CALK_0112</name>
</gene>
<sequence length="339" mass="36476">MGMDLSGKSEDIQAITGVGAALMDYISAESEAFIEHHRITRGGMTLVSNERIAELLAATEGTVQKSPGGSACNTITGYAKLGGAASFVGSIGKDSTGRLLTEHLCLRGVSPCLLEKDTPTGRVLSIVTPDGERSMQTFLGASADTAPADITEKMFSSCGLVHIEGYLFFNRDLIISVAEAARRKNRLISLDLASFTVVESDREAFQYFVRTYVDIVFANEEEARAYTGAKDDEAAVRSLSEDTTIAVVKQGSRGSLIFTQETLYDIPPVTMSHAPVDTTGAGDLWAAGFLYAYLHGASIDTAGRLGSLCGYEVCQVQGAQIPEEKWEYIRREWRALQGA</sequence>
<keyword evidence="3 5" id="KW-0418">Kinase</keyword>
<dbReference type="SUPFAM" id="SSF53613">
    <property type="entry name" value="Ribokinase-like"/>
    <property type="match status" value="1"/>
</dbReference>
<dbReference type="Pfam" id="PF00294">
    <property type="entry name" value="PfkB"/>
    <property type="match status" value="1"/>
</dbReference>
<dbReference type="GO" id="GO:0016301">
    <property type="term" value="F:kinase activity"/>
    <property type="evidence" value="ECO:0007669"/>
    <property type="project" value="UniProtKB-KW"/>
</dbReference>
<evidence type="ECO:0000256" key="1">
    <source>
        <dbReference type="ARBA" id="ARBA00010688"/>
    </source>
</evidence>
<comment type="similarity">
    <text evidence="1">Belongs to the carbohydrate kinase PfkB family.</text>
</comment>
<dbReference type="PANTHER" id="PTHR43320">
    <property type="entry name" value="SUGAR KINASE"/>
    <property type="match status" value="1"/>
</dbReference>
<dbReference type="PROSITE" id="PS00584">
    <property type="entry name" value="PFKB_KINASES_2"/>
    <property type="match status" value="1"/>
</dbReference>
<evidence type="ECO:0000313" key="5">
    <source>
        <dbReference type="EMBL" id="ERP39316.1"/>
    </source>
</evidence>
<dbReference type="EMBL" id="ASJR01000001">
    <property type="protein sequence ID" value="ERP39316.1"/>
    <property type="molecule type" value="Genomic_DNA"/>
</dbReference>
<dbReference type="PANTHER" id="PTHR43320:SF1">
    <property type="entry name" value="OS01G0105900 PROTEIN"/>
    <property type="match status" value="1"/>
</dbReference>
<feature type="domain" description="Carbohydrate kinase PfkB" evidence="4">
    <location>
        <begin position="57"/>
        <end position="325"/>
    </location>
</feature>
<dbReference type="STRING" id="1313304.CALK_0112"/>
<dbReference type="Proteomes" id="UP000017148">
    <property type="component" value="Unassembled WGS sequence"/>
</dbReference>
<protein>
    <submittedName>
        <fullName evidence="5">Ribokinase/pfkB superfamily kinase</fullName>
    </submittedName>
</protein>
<proteinExistence type="inferred from homology"/>
<dbReference type="CDD" id="cd01168">
    <property type="entry name" value="adenosine_kinase"/>
    <property type="match status" value="1"/>
</dbReference>
<evidence type="ECO:0000256" key="2">
    <source>
        <dbReference type="ARBA" id="ARBA00022679"/>
    </source>
</evidence>
<reference evidence="5 6" key="1">
    <citation type="journal article" date="2013" name="Environ. Microbiol.">
        <title>Genome analysis of Chitinivibrio alkaliphilus gen. nov., sp. nov., a novel extremely haloalkaliphilic anaerobic chitinolytic bacterium from the candidate phylum Termite Group 3.</title>
        <authorList>
            <person name="Sorokin D.Y."/>
            <person name="Gumerov V.M."/>
            <person name="Rakitin A.L."/>
            <person name="Beletsky A.V."/>
            <person name="Damste J.S."/>
            <person name="Muyzer G."/>
            <person name="Mardanov A.V."/>
            <person name="Ravin N.V."/>
        </authorList>
    </citation>
    <scope>NUCLEOTIDE SEQUENCE [LARGE SCALE GENOMIC DNA]</scope>
    <source>
        <strain evidence="5 6">ACht1</strain>
    </source>
</reference>
<evidence type="ECO:0000313" key="6">
    <source>
        <dbReference type="Proteomes" id="UP000017148"/>
    </source>
</evidence>
<evidence type="ECO:0000259" key="4">
    <source>
        <dbReference type="Pfam" id="PF00294"/>
    </source>
</evidence>
<dbReference type="InterPro" id="IPR029056">
    <property type="entry name" value="Ribokinase-like"/>
</dbReference>
<dbReference type="AlphaFoldDB" id="U7DEG7"/>
<comment type="caution">
    <text evidence="5">The sequence shown here is derived from an EMBL/GenBank/DDBJ whole genome shotgun (WGS) entry which is preliminary data.</text>
</comment>
<dbReference type="InterPro" id="IPR011611">
    <property type="entry name" value="PfkB_dom"/>
</dbReference>
<dbReference type="InterPro" id="IPR052700">
    <property type="entry name" value="Carb_kinase_PfkB-like"/>
</dbReference>
<keyword evidence="2" id="KW-0808">Transferase</keyword>
<dbReference type="RefSeq" id="WP_022635676.1">
    <property type="nucleotide sequence ID" value="NZ_ASJR01000001.1"/>
</dbReference>
<name>U7DEG7_9BACT</name>